<dbReference type="GO" id="GO:0008270">
    <property type="term" value="F:zinc ion binding"/>
    <property type="evidence" value="ECO:0007669"/>
    <property type="project" value="TreeGrafter"/>
</dbReference>
<dbReference type="Pfam" id="PF01475">
    <property type="entry name" value="FUR"/>
    <property type="match status" value="1"/>
</dbReference>
<dbReference type="GO" id="GO:0000976">
    <property type="term" value="F:transcription cis-regulatory region binding"/>
    <property type="evidence" value="ECO:0007669"/>
    <property type="project" value="TreeGrafter"/>
</dbReference>
<comment type="caution">
    <text evidence="2">The sequence shown here is derived from an EMBL/GenBank/DDBJ whole genome shotgun (WGS) entry which is preliminary data.</text>
</comment>
<dbReference type="GO" id="GO:0003700">
    <property type="term" value="F:DNA-binding transcription factor activity"/>
    <property type="evidence" value="ECO:0007669"/>
    <property type="project" value="InterPro"/>
</dbReference>
<evidence type="ECO:0000313" key="2">
    <source>
        <dbReference type="EMBL" id="MBK1828663.1"/>
    </source>
</evidence>
<organism evidence="2 3">
    <name type="scientific">Haloferula rosea</name>
    <dbReference type="NCBI Taxonomy" id="490093"/>
    <lineage>
        <taxon>Bacteria</taxon>
        <taxon>Pseudomonadati</taxon>
        <taxon>Verrucomicrobiota</taxon>
        <taxon>Verrucomicrobiia</taxon>
        <taxon>Verrucomicrobiales</taxon>
        <taxon>Verrucomicrobiaceae</taxon>
        <taxon>Haloferula</taxon>
    </lineage>
</organism>
<gene>
    <name evidence="2" type="ORF">JIN81_16640</name>
</gene>
<dbReference type="InterPro" id="IPR036388">
    <property type="entry name" value="WH-like_DNA-bd_sf"/>
</dbReference>
<dbReference type="GO" id="GO:1900376">
    <property type="term" value="P:regulation of secondary metabolite biosynthetic process"/>
    <property type="evidence" value="ECO:0007669"/>
    <property type="project" value="TreeGrafter"/>
</dbReference>
<dbReference type="Gene3D" id="1.10.10.10">
    <property type="entry name" value="Winged helix-like DNA-binding domain superfamily/Winged helix DNA-binding domain"/>
    <property type="match status" value="1"/>
</dbReference>
<evidence type="ECO:0000256" key="1">
    <source>
        <dbReference type="SAM" id="MobiDB-lite"/>
    </source>
</evidence>
<proteinExistence type="predicted"/>
<sequence length="145" mass="16391">MVSRDPNLHPDPSGSMPSEIAGLRMTRQRWEVYRLLMEQKGHPTANELFKNIQDQLPNISLATVYNCLEALVQHGIIRQVNFDREPSRFCPNLEEHGHFHDKQTGSIHDITFKPGVNLADVLELPEGTVITDVELTLRGQLPASN</sequence>
<dbReference type="PANTHER" id="PTHR33202:SF7">
    <property type="entry name" value="FERRIC UPTAKE REGULATION PROTEIN"/>
    <property type="match status" value="1"/>
</dbReference>
<dbReference type="PANTHER" id="PTHR33202">
    <property type="entry name" value="ZINC UPTAKE REGULATION PROTEIN"/>
    <property type="match status" value="1"/>
</dbReference>
<dbReference type="AlphaFoldDB" id="A0A934VCP4"/>
<dbReference type="Proteomes" id="UP000658278">
    <property type="component" value="Unassembled WGS sequence"/>
</dbReference>
<dbReference type="SUPFAM" id="SSF46785">
    <property type="entry name" value="Winged helix' DNA-binding domain"/>
    <property type="match status" value="1"/>
</dbReference>
<protein>
    <submittedName>
        <fullName evidence="2">Transcriptional repressor</fullName>
    </submittedName>
</protein>
<keyword evidence="3" id="KW-1185">Reference proteome</keyword>
<dbReference type="InterPro" id="IPR002481">
    <property type="entry name" value="FUR"/>
</dbReference>
<feature type="region of interest" description="Disordered" evidence="1">
    <location>
        <begin position="1"/>
        <end position="21"/>
    </location>
</feature>
<evidence type="ECO:0000313" key="3">
    <source>
        <dbReference type="Proteomes" id="UP000658278"/>
    </source>
</evidence>
<reference evidence="2" key="1">
    <citation type="submission" date="2021-01" db="EMBL/GenBank/DDBJ databases">
        <title>Modified the classification status of verrucomicrobia.</title>
        <authorList>
            <person name="Feng X."/>
        </authorList>
    </citation>
    <scope>NUCLEOTIDE SEQUENCE</scope>
    <source>
        <strain evidence="2">KCTC 22201</strain>
    </source>
</reference>
<dbReference type="CDD" id="cd07153">
    <property type="entry name" value="Fur_like"/>
    <property type="match status" value="1"/>
</dbReference>
<dbReference type="InterPro" id="IPR036390">
    <property type="entry name" value="WH_DNA-bd_sf"/>
</dbReference>
<accession>A0A934VCP4</accession>
<dbReference type="GO" id="GO:0045892">
    <property type="term" value="P:negative regulation of DNA-templated transcription"/>
    <property type="evidence" value="ECO:0007669"/>
    <property type="project" value="TreeGrafter"/>
</dbReference>
<dbReference type="EMBL" id="JAENII010000015">
    <property type="protein sequence ID" value="MBK1828663.1"/>
    <property type="molecule type" value="Genomic_DNA"/>
</dbReference>
<name>A0A934VCP4_9BACT</name>
<dbReference type="RefSeq" id="WP_200282539.1">
    <property type="nucleotide sequence ID" value="NZ_JAENII010000015.1"/>
</dbReference>